<proteinExistence type="predicted"/>
<keyword evidence="2" id="KW-1185">Reference proteome</keyword>
<accession>A0A402BDE1</accession>
<evidence type="ECO:0000313" key="2">
    <source>
        <dbReference type="Proteomes" id="UP000287171"/>
    </source>
</evidence>
<evidence type="ECO:0000313" key="1">
    <source>
        <dbReference type="EMBL" id="GCE29421.1"/>
    </source>
</evidence>
<gene>
    <name evidence="1" type="ORF">KDA_49050</name>
</gene>
<dbReference type="EMBL" id="BIFT01000002">
    <property type="protein sequence ID" value="GCE29421.1"/>
    <property type="molecule type" value="Genomic_DNA"/>
</dbReference>
<dbReference type="Proteomes" id="UP000287171">
    <property type="component" value="Unassembled WGS sequence"/>
</dbReference>
<organism evidence="1 2">
    <name type="scientific">Dictyobacter alpinus</name>
    <dbReference type="NCBI Taxonomy" id="2014873"/>
    <lineage>
        <taxon>Bacteria</taxon>
        <taxon>Bacillati</taxon>
        <taxon>Chloroflexota</taxon>
        <taxon>Ktedonobacteria</taxon>
        <taxon>Ktedonobacterales</taxon>
        <taxon>Dictyobacteraceae</taxon>
        <taxon>Dictyobacter</taxon>
    </lineage>
</organism>
<sequence>MESIHYLMYPCEPFRRTPCRAEPYYDWTALRESLPDDVLISMLDPTRVLEDEPIALDNSRLKLVWHGYF</sequence>
<name>A0A402BDE1_9CHLR</name>
<reference evidence="2" key="1">
    <citation type="submission" date="2018-12" db="EMBL/GenBank/DDBJ databases">
        <title>Tengunoibacter tsumagoiensis gen. nov., sp. nov., Dictyobacter kobayashii sp. nov., D. alpinus sp. nov., and D. joshuensis sp. nov. and description of Dictyobacteraceae fam. nov. within the order Ktedonobacterales isolated from Tengu-no-mugimeshi.</title>
        <authorList>
            <person name="Wang C.M."/>
            <person name="Zheng Y."/>
            <person name="Sakai Y."/>
            <person name="Toyoda A."/>
            <person name="Minakuchi Y."/>
            <person name="Abe K."/>
            <person name="Yokota A."/>
            <person name="Yabe S."/>
        </authorList>
    </citation>
    <scope>NUCLEOTIDE SEQUENCE [LARGE SCALE GENOMIC DNA]</scope>
    <source>
        <strain evidence="2">Uno16</strain>
    </source>
</reference>
<protein>
    <submittedName>
        <fullName evidence="1">Uncharacterized protein</fullName>
    </submittedName>
</protein>
<comment type="caution">
    <text evidence="1">The sequence shown here is derived from an EMBL/GenBank/DDBJ whole genome shotgun (WGS) entry which is preliminary data.</text>
</comment>
<dbReference type="AlphaFoldDB" id="A0A402BDE1"/>